<accession>A0A9K3GRS2</accession>
<name>A0A9K3GRS2_9EUKA</name>
<feature type="non-terminal residue" evidence="1">
    <location>
        <position position="9"/>
    </location>
</feature>
<protein>
    <submittedName>
        <fullName evidence="1">Uncharacterized protein</fullName>
    </submittedName>
</protein>
<reference evidence="1 2" key="1">
    <citation type="journal article" date="2018" name="PLoS ONE">
        <title>The draft genome of Kipferlia bialata reveals reductive genome evolution in fornicate parasites.</title>
        <authorList>
            <person name="Tanifuji G."/>
            <person name="Takabayashi S."/>
            <person name="Kume K."/>
            <person name="Takagi M."/>
            <person name="Nakayama T."/>
            <person name="Kamikawa R."/>
            <person name="Inagaki Y."/>
            <person name="Hashimoto T."/>
        </authorList>
    </citation>
    <scope>NUCLEOTIDE SEQUENCE [LARGE SCALE GENOMIC DNA]</scope>
    <source>
        <strain evidence="1">NY0173</strain>
    </source>
</reference>
<keyword evidence="2" id="KW-1185">Reference proteome</keyword>
<comment type="caution">
    <text evidence="1">The sequence shown here is derived from an EMBL/GenBank/DDBJ whole genome shotgun (WGS) entry which is preliminary data.</text>
</comment>
<sequence length="9" mass="1031">MLLLSNVLE</sequence>
<proteinExistence type="predicted"/>
<evidence type="ECO:0000313" key="1">
    <source>
        <dbReference type="EMBL" id="GIQ93087.1"/>
    </source>
</evidence>
<evidence type="ECO:0000313" key="2">
    <source>
        <dbReference type="Proteomes" id="UP000265618"/>
    </source>
</evidence>
<dbReference type="EMBL" id="BDIP01011421">
    <property type="protein sequence ID" value="GIQ93087.1"/>
    <property type="molecule type" value="Genomic_DNA"/>
</dbReference>
<organism evidence="1 2">
    <name type="scientific">Kipferlia bialata</name>
    <dbReference type="NCBI Taxonomy" id="797122"/>
    <lineage>
        <taxon>Eukaryota</taxon>
        <taxon>Metamonada</taxon>
        <taxon>Carpediemonas-like organisms</taxon>
        <taxon>Kipferlia</taxon>
    </lineage>
</organism>
<dbReference type="Proteomes" id="UP000265618">
    <property type="component" value="Unassembled WGS sequence"/>
</dbReference>
<gene>
    <name evidence="1" type="ORF">KIPB_017300</name>
</gene>